<feature type="region of interest" description="Disordered" evidence="15">
    <location>
        <begin position="549"/>
        <end position="605"/>
    </location>
</feature>
<comment type="catalytic activity">
    <reaction evidence="13">
        <text>a 1,2-diacyl-sn-glycerol + H2O = a 2-acylglycerol + a fatty acid + H(+)</text>
        <dbReference type="Rhea" id="RHEA:33275"/>
        <dbReference type="ChEBI" id="CHEBI:15377"/>
        <dbReference type="ChEBI" id="CHEBI:15378"/>
        <dbReference type="ChEBI" id="CHEBI:17389"/>
        <dbReference type="ChEBI" id="CHEBI:17815"/>
        <dbReference type="ChEBI" id="CHEBI:28868"/>
        <dbReference type="EC" id="3.1.1.116"/>
    </reaction>
    <physiologicalReaction direction="left-to-right" evidence="13">
        <dbReference type="Rhea" id="RHEA:33276"/>
    </physiologicalReaction>
</comment>
<dbReference type="PANTHER" id="PTHR45792">
    <property type="entry name" value="DIACYLGLYCEROL LIPASE HOMOLOG-RELATED"/>
    <property type="match status" value="1"/>
</dbReference>
<keyword evidence="4" id="KW-0597">Phosphoprotein</keyword>
<dbReference type="EC" id="3.1.1.116" evidence="14"/>
<reference evidence="17" key="1">
    <citation type="submission" date="2014-11" db="EMBL/GenBank/DDBJ databases">
        <authorList>
            <person name="Otto D Thomas"/>
            <person name="Naeem Raeece"/>
        </authorList>
    </citation>
    <scope>NUCLEOTIDE SEQUENCE</scope>
</reference>
<dbReference type="GO" id="GO:0046340">
    <property type="term" value="P:diacylglycerol catabolic process"/>
    <property type="evidence" value="ECO:0007669"/>
    <property type="project" value="TreeGrafter"/>
</dbReference>
<evidence type="ECO:0000256" key="2">
    <source>
        <dbReference type="ARBA" id="ARBA00004651"/>
    </source>
</evidence>
<feature type="region of interest" description="Disordered" evidence="15">
    <location>
        <begin position="634"/>
        <end position="707"/>
    </location>
</feature>
<feature type="compositionally biased region" description="Basic and acidic residues" evidence="15">
    <location>
        <begin position="634"/>
        <end position="650"/>
    </location>
</feature>
<comment type="subcellular location">
    <subcellularLocation>
        <location evidence="2">Cell membrane</location>
        <topology evidence="2">Multi-pass membrane protein</topology>
    </subcellularLocation>
</comment>
<evidence type="ECO:0000256" key="15">
    <source>
        <dbReference type="SAM" id="MobiDB-lite"/>
    </source>
</evidence>
<keyword evidence="5" id="KW-0812">Transmembrane</keyword>
<evidence type="ECO:0000256" key="1">
    <source>
        <dbReference type="ARBA" id="ARBA00001913"/>
    </source>
</evidence>
<evidence type="ECO:0000256" key="10">
    <source>
        <dbReference type="ARBA" id="ARBA00022989"/>
    </source>
</evidence>
<dbReference type="GO" id="GO:0016298">
    <property type="term" value="F:lipase activity"/>
    <property type="evidence" value="ECO:0007669"/>
    <property type="project" value="TreeGrafter"/>
</dbReference>
<feature type="compositionally biased region" description="Basic and acidic residues" evidence="15">
    <location>
        <begin position="1"/>
        <end position="10"/>
    </location>
</feature>
<organism evidence="17">
    <name type="scientific">Chromera velia CCMP2878</name>
    <dbReference type="NCBI Taxonomy" id="1169474"/>
    <lineage>
        <taxon>Eukaryota</taxon>
        <taxon>Sar</taxon>
        <taxon>Alveolata</taxon>
        <taxon>Colpodellida</taxon>
        <taxon>Chromeraceae</taxon>
        <taxon>Chromera</taxon>
    </lineage>
</organism>
<dbReference type="AlphaFoldDB" id="A0A0G4FYY9"/>
<feature type="region of interest" description="Disordered" evidence="15">
    <location>
        <begin position="823"/>
        <end position="842"/>
    </location>
</feature>
<feature type="compositionally biased region" description="Low complexity" evidence="15">
    <location>
        <begin position="585"/>
        <end position="604"/>
    </location>
</feature>
<dbReference type="InterPro" id="IPR002921">
    <property type="entry name" value="Fungal_lipase-type"/>
</dbReference>
<evidence type="ECO:0000313" key="17">
    <source>
        <dbReference type="EMBL" id="CEM20299.1"/>
    </source>
</evidence>
<dbReference type="GO" id="GO:0046872">
    <property type="term" value="F:metal ion binding"/>
    <property type="evidence" value="ECO:0007669"/>
    <property type="project" value="UniProtKB-KW"/>
</dbReference>
<dbReference type="GO" id="GO:0019369">
    <property type="term" value="P:arachidonate metabolic process"/>
    <property type="evidence" value="ECO:0007669"/>
    <property type="project" value="TreeGrafter"/>
</dbReference>
<evidence type="ECO:0000256" key="8">
    <source>
        <dbReference type="ARBA" id="ARBA00022837"/>
    </source>
</evidence>
<keyword evidence="10" id="KW-1133">Transmembrane helix</keyword>
<feature type="region of interest" description="Disordered" evidence="15">
    <location>
        <begin position="1"/>
        <end position="50"/>
    </location>
</feature>
<sequence length="970" mass="101669">MASPPSEERSSSAAGGGGAAETEDDARVQQIVRSFEEEEDGGGGEARQASGFGQIGRVGLSAISGLRVGLRFATFLSNTGHRIARDVNDVVTEGIHRGADMSEGVLHSGIEAVAPRLGMCAESWKNRVTSGHTVFKAASSTIGAGVGGAIGISGRVLNSVFTGTQSMLTRADAGVKSALSEAGIAVDELRESELLKAAHIVLSVIEPTGSENPLQLGRALMALGALQDGAQSPFPPKNGLPLDLAEESNAQLMKLLARQFRFCLSVYGPTPLRRACGVPTAANSKEELLEEMTGTTMADVVEWQNTAQLYRPCYLLSLDRRAKAVTLTIRGSLSLHDVLTDLVCQTDEAGRHSGMVAAAENLDGELRETVRGLLRKHSDYKLVVQGHSLGGAVATLLLLRWKDDPDFGGEDPSRPRIRAFSFAAPCVASLEVAMSCKQHVTSVVYARDVVSRLSLGSVLNARRMMLHLVNPGAAGDAIRSLALEGGFAFDTNQISHEERMRLEAERGVGGTHISPADEHAASNIGPADQMIRLSVGRIERLRLESARRAEAQRGAEEESDGDDGGSFQSCESDGERQGAPGGSRPGASSAPAAAAVPEASPSVDVARRLQRDTVAEAAEDERVASDWIASIDERRVNEGVEREAQEREENPGAASVQAAGAPLQDASGEGDGGFVMVEREEAQQEGVPVSVLREERPPSLEEAEEAGEFSLVPSFALSSGAAAASAPVRQPSRRGTADRAEMEGANFSDAASSHTSDSQGASSPSAFARAAAEVREERGPAAPPAAVHSFGDGAVPLNQLSTQKALQVLSALNSCLAIRQVEEEHEGRGGGGAPGSERTQQSESERYWRLQIKALLDALRTEYLETDCVLYPAGRVIHLVPSVCFDEADVPVEVPLTEGGCVALECGGAILDISAELLMHSSALPDHLPGAMAAALGIIPPLVPVVPNESASASAAASRPQTASRGQISG</sequence>
<dbReference type="GO" id="GO:0005886">
    <property type="term" value="C:plasma membrane"/>
    <property type="evidence" value="ECO:0007669"/>
    <property type="project" value="UniProtKB-SubCell"/>
</dbReference>
<feature type="compositionally biased region" description="Polar residues" evidence="15">
    <location>
        <begin position="749"/>
        <end position="760"/>
    </location>
</feature>
<dbReference type="InterPro" id="IPR029058">
    <property type="entry name" value="AB_hydrolase_fold"/>
</dbReference>
<evidence type="ECO:0000259" key="16">
    <source>
        <dbReference type="Pfam" id="PF01764"/>
    </source>
</evidence>
<name>A0A0G4FYY9_9ALVE</name>
<dbReference type="Pfam" id="PF01764">
    <property type="entry name" value="Lipase_3"/>
    <property type="match status" value="1"/>
</dbReference>
<dbReference type="EMBL" id="CDMZ01000728">
    <property type="protein sequence ID" value="CEM20299.1"/>
    <property type="molecule type" value="Genomic_DNA"/>
</dbReference>
<feature type="compositionally biased region" description="Low complexity" evidence="15">
    <location>
        <begin position="761"/>
        <end position="771"/>
    </location>
</feature>
<dbReference type="SUPFAM" id="SSF53474">
    <property type="entry name" value="alpha/beta-Hydrolases"/>
    <property type="match status" value="1"/>
</dbReference>
<dbReference type="InterPro" id="IPR052214">
    <property type="entry name" value="DAG_Lipase-Related"/>
</dbReference>
<evidence type="ECO:0000256" key="6">
    <source>
        <dbReference type="ARBA" id="ARBA00022723"/>
    </source>
</evidence>
<evidence type="ECO:0000256" key="11">
    <source>
        <dbReference type="ARBA" id="ARBA00023098"/>
    </source>
</evidence>
<dbReference type="CDD" id="cd00519">
    <property type="entry name" value="Lipase_3"/>
    <property type="match status" value="1"/>
</dbReference>
<keyword evidence="3" id="KW-1003">Cell membrane</keyword>
<evidence type="ECO:0000256" key="14">
    <source>
        <dbReference type="ARBA" id="ARBA00026104"/>
    </source>
</evidence>
<keyword evidence="6" id="KW-0479">Metal-binding</keyword>
<keyword evidence="7" id="KW-0378">Hydrolase</keyword>
<evidence type="ECO:0000256" key="12">
    <source>
        <dbReference type="ARBA" id="ARBA00023136"/>
    </source>
</evidence>
<comment type="cofactor">
    <cofactor evidence="1">
        <name>Ca(2+)</name>
        <dbReference type="ChEBI" id="CHEBI:29108"/>
    </cofactor>
</comment>
<evidence type="ECO:0000256" key="9">
    <source>
        <dbReference type="ARBA" id="ARBA00022963"/>
    </source>
</evidence>
<evidence type="ECO:0000256" key="4">
    <source>
        <dbReference type="ARBA" id="ARBA00022553"/>
    </source>
</evidence>
<protein>
    <recommendedName>
        <fullName evidence="14">sn-1-specific diacylglycerol lipase</fullName>
        <ecNumber evidence="14">3.1.1.116</ecNumber>
    </recommendedName>
</protein>
<keyword evidence="8" id="KW-0106">Calcium</keyword>
<evidence type="ECO:0000256" key="3">
    <source>
        <dbReference type="ARBA" id="ARBA00022475"/>
    </source>
</evidence>
<evidence type="ECO:0000256" key="7">
    <source>
        <dbReference type="ARBA" id="ARBA00022801"/>
    </source>
</evidence>
<dbReference type="PANTHER" id="PTHR45792:SF8">
    <property type="entry name" value="DIACYLGLYCEROL LIPASE-ALPHA"/>
    <property type="match status" value="1"/>
</dbReference>
<evidence type="ECO:0000256" key="5">
    <source>
        <dbReference type="ARBA" id="ARBA00022692"/>
    </source>
</evidence>
<feature type="region of interest" description="Disordered" evidence="15">
    <location>
        <begin position="720"/>
        <end position="787"/>
    </location>
</feature>
<gene>
    <name evidence="17" type="ORF">Cvel_3903</name>
</gene>
<evidence type="ECO:0000256" key="13">
    <source>
        <dbReference type="ARBA" id="ARBA00024531"/>
    </source>
</evidence>
<proteinExistence type="predicted"/>
<keyword evidence="9" id="KW-0442">Lipid degradation</keyword>
<dbReference type="VEuPathDB" id="CryptoDB:Cvel_3903"/>
<dbReference type="Gene3D" id="3.40.50.1820">
    <property type="entry name" value="alpha/beta hydrolase"/>
    <property type="match status" value="1"/>
</dbReference>
<accession>A0A0G4FYY9</accession>
<keyword evidence="12" id="KW-0472">Membrane</keyword>
<feature type="domain" description="Fungal lipase-type" evidence="16">
    <location>
        <begin position="327"/>
        <end position="454"/>
    </location>
</feature>
<keyword evidence="11" id="KW-0443">Lipid metabolism</keyword>